<dbReference type="Proteomes" id="UP000247523">
    <property type="component" value="Unassembled WGS sequence"/>
</dbReference>
<dbReference type="AlphaFoldDB" id="A0A255ICN3"/>
<keyword evidence="3" id="KW-1185">Reference proteome</keyword>
<proteinExistence type="predicted"/>
<dbReference type="EMBL" id="NOKA02000023">
    <property type="protein sequence ID" value="RDY31042.1"/>
    <property type="molecule type" value="Genomic_DNA"/>
</dbReference>
<reference evidence="2" key="3">
    <citation type="submission" date="2018-07" db="EMBL/GenBank/DDBJ databases">
        <authorList>
            <person name="Quirk P.G."/>
            <person name="Krulwich T.A."/>
        </authorList>
    </citation>
    <scope>NUCLEOTIDE SEQUENCE</scope>
    <source>
        <strain evidence="2">CCRI-19302</strain>
    </source>
</reference>
<dbReference type="InterPro" id="IPR014825">
    <property type="entry name" value="DNA_alkylation"/>
</dbReference>
<reference evidence="1 4" key="2">
    <citation type="submission" date="2018-05" db="EMBL/GenBank/DDBJ databases">
        <title>Genomic Encyclopedia of Type Strains, Phase IV (KMG-IV): sequencing the most valuable type-strain genomes for metagenomic binning, comparative biology and taxonomic classification.</title>
        <authorList>
            <person name="Goeker M."/>
        </authorList>
    </citation>
    <scope>NUCLEOTIDE SEQUENCE [LARGE SCALE GENOMIC DNA]</scope>
    <source>
        <strain evidence="1 4">DSM 28816</strain>
    </source>
</reference>
<name>A0A255ICN3_9FIRM</name>
<organism evidence="2 3">
    <name type="scientific">Lachnotalea glycerini</name>
    <dbReference type="NCBI Taxonomy" id="1763509"/>
    <lineage>
        <taxon>Bacteria</taxon>
        <taxon>Bacillati</taxon>
        <taxon>Bacillota</taxon>
        <taxon>Clostridia</taxon>
        <taxon>Lachnospirales</taxon>
        <taxon>Lachnospiraceae</taxon>
        <taxon>Lachnotalea</taxon>
    </lineage>
</organism>
<protein>
    <submittedName>
        <fullName evidence="1">3-methyladenine DNA glycosylase AlkD</fullName>
    </submittedName>
    <submittedName>
        <fullName evidence="2">DNA alkylation repair protein</fullName>
    </submittedName>
</protein>
<dbReference type="CDD" id="cd06561">
    <property type="entry name" value="AlkD_like"/>
    <property type="match status" value="1"/>
</dbReference>
<dbReference type="PANTHER" id="PTHR34070">
    <property type="entry name" value="ARMADILLO-TYPE FOLD"/>
    <property type="match status" value="1"/>
</dbReference>
<dbReference type="Pfam" id="PF08713">
    <property type="entry name" value="DNA_alkylation"/>
    <property type="match status" value="1"/>
</dbReference>
<evidence type="ECO:0000313" key="2">
    <source>
        <dbReference type="EMBL" id="RDY31042.1"/>
    </source>
</evidence>
<evidence type="ECO:0000313" key="3">
    <source>
        <dbReference type="Proteomes" id="UP000216411"/>
    </source>
</evidence>
<accession>A0A255ICN3</accession>
<dbReference type="PANTHER" id="PTHR34070:SF1">
    <property type="entry name" value="DNA ALKYLATION REPAIR PROTEIN"/>
    <property type="match status" value="1"/>
</dbReference>
<sequence>MNREIREQITKLAEPEYQEFSSKLLPGVSNILGVRLPNLRKIAKQIAKEDWRTYLKEASDASYEEIMLQGMVIGYINTNLDELIPYIIEFVPKIDNWSVCDSFCSSLKITKNDPERMWELLKTYLTDSREYFIRFGVVMLLNYFISEKYVKEALLALDSITSSAYYVQMGIAWAISMYYVKLPSQTMPYLENNHLDDFTYNKALQKITESLKVDQYTKSEIRSMKR</sequence>
<gene>
    <name evidence="1" type="ORF">C8E03_105199</name>
    <name evidence="2" type="ORF">CG710_011725</name>
</gene>
<dbReference type="Gene3D" id="1.25.10.90">
    <property type="match status" value="1"/>
</dbReference>
<dbReference type="OrthoDB" id="9784740at2"/>
<comment type="caution">
    <text evidence="2">The sequence shown here is derived from an EMBL/GenBank/DDBJ whole genome shotgun (WGS) entry which is preliminary data.</text>
</comment>
<dbReference type="Proteomes" id="UP000216411">
    <property type="component" value="Unassembled WGS sequence"/>
</dbReference>
<evidence type="ECO:0000313" key="4">
    <source>
        <dbReference type="Proteomes" id="UP000247523"/>
    </source>
</evidence>
<dbReference type="SUPFAM" id="SSF48371">
    <property type="entry name" value="ARM repeat"/>
    <property type="match status" value="1"/>
</dbReference>
<reference evidence="2 3" key="1">
    <citation type="journal article" date="2017" name="Genome Announc.">
        <title>Draft Genome Sequence of a Sporulating and Motile Strain of Lachnotalea glycerini Isolated from Water in Quebec City, Canada.</title>
        <authorList>
            <person name="Maheux A.F."/>
            <person name="Boudreau D.K."/>
            <person name="Berube E."/>
            <person name="Boissinot M."/>
            <person name="Raymond F."/>
            <person name="Brodeur S."/>
            <person name="Corbeil J."/>
            <person name="Isabel S."/>
            <person name="Omar R.F."/>
            <person name="Bergeron M.G."/>
        </authorList>
    </citation>
    <scope>NUCLEOTIDE SEQUENCE [LARGE SCALE GENOMIC DNA]</scope>
    <source>
        <strain evidence="2 3">CCRI-19302</strain>
    </source>
</reference>
<dbReference type="InterPro" id="IPR016024">
    <property type="entry name" value="ARM-type_fold"/>
</dbReference>
<evidence type="ECO:0000313" key="1">
    <source>
        <dbReference type="EMBL" id="PXV90289.1"/>
    </source>
</evidence>
<dbReference type="EMBL" id="QICS01000005">
    <property type="protein sequence ID" value="PXV90289.1"/>
    <property type="molecule type" value="Genomic_DNA"/>
</dbReference>